<evidence type="ECO:0000313" key="3">
    <source>
        <dbReference type="Proteomes" id="UP000887566"/>
    </source>
</evidence>
<proteinExistence type="predicted"/>
<keyword evidence="1" id="KW-0812">Transmembrane</keyword>
<keyword evidence="1" id="KW-1133">Transmembrane helix</keyword>
<feature type="transmembrane region" description="Helical" evidence="1">
    <location>
        <begin position="104"/>
        <end position="128"/>
    </location>
</feature>
<keyword evidence="2" id="KW-0732">Signal</keyword>
<dbReference type="PROSITE" id="PS51257">
    <property type="entry name" value="PROKAR_LIPOPROTEIN"/>
    <property type="match status" value="1"/>
</dbReference>
<dbReference type="WBParaSite" id="PSAMB.scaffold1805size27735.g15070.t1">
    <property type="protein sequence ID" value="PSAMB.scaffold1805size27735.g15070.t1"/>
    <property type="gene ID" value="PSAMB.scaffold1805size27735.g15070"/>
</dbReference>
<organism evidence="3 4">
    <name type="scientific">Plectus sambesii</name>
    <dbReference type="NCBI Taxonomy" id="2011161"/>
    <lineage>
        <taxon>Eukaryota</taxon>
        <taxon>Metazoa</taxon>
        <taxon>Ecdysozoa</taxon>
        <taxon>Nematoda</taxon>
        <taxon>Chromadorea</taxon>
        <taxon>Plectida</taxon>
        <taxon>Plectina</taxon>
        <taxon>Plectoidea</taxon>
        <taxon>Plectidae</taxon>
        <taxon>Plectus</taxon>
    </lineage>
</organism>
<keyword evidence="1" id="KW-0472">Membrane</keyword>
<reference evidence="4" key="1">
    <citation type="submission" date="2022-11" db="UniProtKB">
        <authorList>
            <consortium name="WormBaseParasite"/>
        </authorList>
    </citation>
    <scope>IDENTIFICATION</scope>
</reference>
<keyword evidence="3" id="KW-1185">Reference proteome</keyword>
<evidence type="ECO:0000313" key="4">
    <source>
        <dbReference type="WBParaSite" id="PSAMB.scaffold1805size27735.g15070.t1"/>
    </source>
</evidence>
<accession>A0A914VCP0</accession>
<name>A0A914VCP0_9BILA</name>
<feature type="signal peptide" evidence="2">
    <location>
        <begin position="1"/>
        <end position="17"/>
    </location>
</feature>
<evidence type="ECO:0000256" key="1">
    <source>
        <dbReference type="SAM" id="Phobius"/>
    </source>
</evidence>
<evidence type="ECO:0000256" key="2">
    <source>
        <dbReference type="SAM" id="SignalP"/>
    </source>
</evidence>
<dbReference type="AlphaFoldDB" id="A0A914VCP0"/>
<sequence length="144" mass="15944">MRSVILAVLLLVASCSGAEYKCLNQTGRTFNARPDTLLPLNNYTVTIRTTDFVKSVSSETRETKLGNTVGIIKQTRADNSMQWIFRDNDYIFHDGLSFASSVPFFFVLALFMLVIGAAIGVGVAFFLWKRQRGGGGGLSYQVFE</sequence>
<dbReference type="Proteomes" id="UP000887566">
    <property type="component" value="Unplaced"/>
</dbReference>
<protein>
    <submittedName>
        <fullName evidence="4">Uncharacterized protein</fullName>
    </submittedName>
</protein>
<feature type="chain" id="PRO_5037317797" evidence="2">
    <location>
        <begin position="18"/>
        <end position="144"/>
    </location>
</feature>